<organism evidence="2 3">
    <name type="scientific">Dothistroma septosporum (strain NZE10 / CBS 128990)</name>
    <name type="common">Red band needle blight fungus</name>
    <name type="synonym">Mycosphaerella pini</name>
    <dbReference type="NCBI Taxonomy" id="675120"/>
    <lineage>
        <taxon>Eukaryota</taxon>
        <taxon>Fungi</taxon>
        <taxon>Dikarya</taxon>
        <taxon>Ascomycota</taxon>
        <taxon>Pezizomycotina</taxon>
        <taxon>Dothideomycetes</taxon>
        <taxon>Dothideomycetidae</taxon>
        <taxon>Mycosphaerellales</taxon>
        <taxon>Mycosphaerellaceae</taxon>
        <taxon>Dothistroma</taxon>
    </lineage>
</organism>
<reference evidence="2 3" key="2">
    <citation type="journal article" date="2012" name="PLoS Pathog.">
        <title>Diverse lifestyles and strategies of plant pathogenesis encoded in the genomes of eighteen Dothideomycetes fungi.</title>
        <authorList>
            <person name="Ohm R.A."/>
            <person name="Feau N."/>
            <person name="Henrissat B."/>
            <person name="Schoch C.L."/>
            <person name="Horwitz B.A."/>
            <person name="Barry K.W."/>
            <person name="Condon B.J."/>
            <person name="Copeland A.C."/>
            <person name="Dhillon B."/>
            <person name="Glaser F."/>
            <person name="Hesse C.N."/>
            <person name="Kosti I."/>
            <person name="LaButti K."/>
            <person name="Lindquist E.A."/>
            <person name="Lucas S."/>
            <person name="Salamov A.A."/>
            <person name="Bradshaw R.E."/>
            <person name="Ciuffetti L."/>
            <person name="Hamelin R.C."/>
            <person name="Kema G.H.J."/>
            <person name="Lawrence C."/>
            <person name="Scott J.A."/>
            <person name="Spatafora J.W."/>
            <person name="Turgeon B.G."/>
            <person name="de Wit P.J.G.M."/>
            <person name="Zhong S."/>
            <person name="Goodwin S.B."/>
            <person name="Grigoriev I.V."/>
        </authorList>
    </citation>
    <scope>NUCLEOTIDE SEQUENCE [LARGE SCALE GENOMIC DNA]</scope>
    <source>
        <strain evidence="3">NZE10 / CBS 128990</strain>
    </source>
</reference>
<dbReference type="Gene3D" id="2.130.10.10">
    <property type="entry name" value="YVTN repeat-like/Quinoprotein amine dehydrogenase"/>
    <property type="match status" value="3"/>
</dbReference>
<dbReference type="PANTHER" id="PTHR44163">
    <property type="entry name" value="U3 SMALL NUCLEOLAR RNA-ASSOCIATED PROTEIN 4 HOMOLOG"/>
    <property type="match status" value="1"/>
</dbReference>
<dbReference type="PANTHER" id="PTHR44163:SF1">
    <property type="entry name" value="U3 SMALL NUCLEOLAR RNA-ASSOCIATED PROTEIN 4 HOMOLOG"/>
    <property type="match status" value="1"/>
</dbReference>
<dbReference type="Proteomes" id="UP000016933">
    <property type="component" value="Unassembled WGS sequence"/>
</dbReference>
<dbReference type="GO" id="GO:0032040">
    <property type="term" value="C:small-subunit processome"/>
    <property type="evidence" value="ECO:0007669"/>
    <property type="project" value="TreeGrafter"/>
</dbReference>
<feature type="region of interest" description="Disordered" evidence="1">
    <location>
        <begin position="561"/>
        <end position="595"/>
    </location>
</feature>
<dbReference type="InterPro" id="IPR015943">
    <property type="entry name" value="WD40/YVTN_repeat-like_dom_sf"/>
</dbReference>
<feature type="compositionally biased region" description="Basic and acidic residues" evidence="1">
    <location>
        <begin position="774"/>
        <end position="788"/>
    </location>
</feature>
<dbReference type="InterPro" id="IPR001680">
    <property type="entry name" value="WD40_rpt"/>
</dbReference>
<keyword evidence="3" id="KW-1185">Reference proteome</keyword>
<evidence type="ECO:0000313" key="2">
    <source>
        <dbReference type="EMBL" id="EME49274.1"/>
    </source>
</evidence>
<dbReference type="SMART" id="SM00320">
    <property type="entry name" value="WD40"/>
    <property type="match status" value="8"/>
</dbReference>
<dbReference type="InterPro" id="IPR046351">
    <property type="entry name" value="UTP4"/>
</dbReference>
<sequence length="888" mass="97820">MDVHRSRFVQYPVHPITAVAFSRAADESLPPGVDQPALKLAIGRANGEIEIWNPLQGRWVQETVFPGDNKSLDGLAWTREPDETGAEGQLVLGQHRLFSIASSPTVLEWNLQRGQLKKKSTGNFSAVWCFAAQPRHGGEEGSAQELVAGCEDGTIVLLTTADNDLQFKKFLARVSGKKARCVSIAYQSRDRVVAGFMDGTIRVFDTRSNSVVRTMSVGVGVPGAPRNTIVWSVKPLPNGDIVSGDSNGEVIFWDGRSYSLTQRIKGHDSECLDVVASSDGKTVFSGSLDGRIAVHRQSTNATGRRSWANSHHRKIHNGEVKVMSAIDSNGLSVIVSGGADPVPVAIPLREYGKENNRPLSAVPQRAPVVSARNARLLVSWWGKDISIWRIARREEVELSPDSQPPRRLVAKITLNTKHNIRSVSISDDGKAMAASTNTEVKVFQLRRRPDGDALGVRRLNISKTLAASGARALSFSPDAKWLAVSTPDSEVYVVRIAADPSNPKYIHILEKIVELERRHRRDDAQTGFKLYDQAISQLAFSADSSVLVASDLSGRVDSWVLEGNEDPTAPAVDISKEDSRRGDSDDGSDDSSDDDDNVYIFYGQHWTNNPAGHLIPQLDSAALVLAFRPRLDSVSVHGISSGNPGIHSTRHNPHAHSHELPPGRHLLWIMTASHEMYEFDVLAGRLSDWSRNNPTPVLPADFARLRDRVSGAMWDVAGGRERLWLYGPSWLFMLNVGSPLLDSRSCKRRKSEAADQGLKRLKTSSGAGLKTPARHREGLPQSVKRLEDGTWTDVSLDQPPKREQDVDMDEANESNARLALARIKSADDEDQGLNGEAQHTQQRNWWCTFKYRPILGVVPITDDTSTDDDKPLEVVVVERPLWDAQKSK</sequence>
<dbReference type="AlphaFoldDB" id="N1Q437"/>
<accession>N1Q437</accession>
<dbReference type="GO" id="GO:0000462">
    <property type="term" value="P:maturation of SSU-rRNA from tricistronic rRNA transcript (SSU-rRNA, 5.8S rRNA, LSU-rRNA)"/>
    <property type="evidence" value="ECO:0007669"/>
    <property type="project" value="InterPro"/>
</dbReference>
<proteinExistence type="predicted"/>
<evidence type="ECO:0000256" key="1">
    <source>
        <dbReference type="SAM" id="MobiDB-lite"/>
    </source>
</evidence>
<dbReference type="HOGENOM" id="CLU_002392_2_1_1"/>
<dbReference type="SUPFAM" id="SSF82171">
    <property type="entry name" value="DPP6 N-terminal domain-like"/>
    <property type="match status" value="1"/>
</dbReference>
<feature type="region of interest" description="Disordered" evidence="1">
    <location>
        <begin position="744"/>
        <end position="810"/>
    </location>
</feature>
<dbReference type="OMA" id="MWDVELP"/>
<dbReference type="GO" id="GO:0034455">
    <property type="term" value="C:t-UTP complex"/>
    <property type="evidence" value="ECO:0007669"/>
    <property type="project" value="TreeGrafter"/>
</dbReference>
<dbReference type="InterPro" id="IPR011047">
    <property type="entry name" value="Quinoprotein_ADH-like_sf"/>
</dbReference>
<dbReference type="GO" id="GO:0003723">
    <property type="term" value="F:RNA binding"/>
    <property type="evidence" value="ECO:0007669"/>
    <property type="project" value="TreeGrafter"/>
</dbReference>
<dbReference type="SUPFAM" id="SSF50998">
    <property type="entry name" value="Quinoprotein alcohol dehydrogenase-like"/>
    <property type="match status" value="1"/>
</dbReference>
<reference evidence="3" key="1">
    <citation type="journal article" date="2012" name="PLoS Genet.">
        <title>The genomes of the fungal plant pathogens Cladosporium fulvum and Dothistroma septosporum reveal adaptation to different hosts and lifestyles but also signatures of common ancestry.</title>
        <authorList>
            <person name="de Wit P.J.G.M."/>
            <person name="van der Burgt A."/>
            <person name="Oekmen B."/>
            <person name="Stergiopoulos I."/>
            <person name="Abd-Elsalam K.A."/>
            <person name="Aerts A.L."/>
            <person name="Bahkali A.H."/>
            <person name="Beenen H.G."/>
            <person name="Chettri P."/>
            <person name="Cox M.P."/>
            <person name="Datema E."/>
            <person name="de Vries R.P."/>
            <person name="Dhillon B."/>
            <person name="Ganley A.R."/>
            <person name="Griffiths S.A."/>
            <person name="Guo Y."/>
            <person name="Hamelin R.C."/>
            <person name="Henrissat B."/>
            <person name="Kabir M.S."/>
            <person name="Jashni M.K."/>
            <person name="Kema G."/>
            <person name="Klaubauf S."/>
            <person name="Lapidus A."/>
            <person name="Levasseur A."/>
            <person name="Lindquist E."/>
            <person name="Mehrabi R."/>
            <person name="Ohm R.A."/>
            <person name="Owen T.J."/>
            <person name="Salamov A."/>
            <person name="Schwelm A."/>
            <person name="Schijlen E."/>
            <person name="Sun H."/>
            <person name="van den Burg H.A."/>
            <person name="van Ham R.C.H.J."/>
            <person name="Zhang S."/>
            <person name="Goodwin S.B."/>
            <person name="Grigoriev I.V."/>
            <person name="Collemare J."/>
            <person name="Bradshaw R.E."/>
        </authorList>
    </citation>
    <scope>NUCLEOTIDE SEQUENCE [LARGE SCALE GENOMIC DNA]</scope>
    <source>
        <strain evidence="3">NZE10 / CBS 128990</strain>
    </source>
</reference>
<gene>
    <name evidence="2" type="ORF">DOTSEDRAFT_49566</name>
</gene>
<name>N1Q437_DOTSN</name>
<protein>
    <recommendedName>
        <fullName evidence="4">Anaphase-promoting complex subunit 4 WD40 domain-containing protein</fullName>
    </recommendedName>
</protein>
<dbReference type="GO" id="GO:0030686">
    <property type="term" value="C:90S preribosome"/>
    <property type="evidence" value="ECO:0007669"/>
    <property type="project" value="InterPro"/>
</dbReference>
<dbReference type="STRING" id="675120.N1Q437"/>
<dbReference type="eggNOG" id="KOG2048">
    <property type="taxonomic scope" value="Eukaryota"/>
</dbReference>
<feature type="compositionally biased region" description="Acidic residues" evidence="1">
    <location>
        <begin position="585"/>
        <end position="595"/>
    </location>
</feature>
<evidence type="ECO:0000313" key="3">
    <source>
        <dbReference type="Proteomes" id="UP000016933"/>
    </source>
</evidence>
<dbReference type="EMBL" id="KB446535">
    <property type="protein sequence ID" value="EME49274.1"/>
    <property type="molecule type" value="Genomic_DNA"/>
</dbReference>
<dbReference type="Pfam" id="PF00400">
    <property type="entry name" value="WD40"/>
    <property type="match status" value="1"/>
</dbReference>
<feature type="compositionally biased region" description="Basic and acidic residues" evidence="1">
    <location>
        <begin position="574"/>
        <end position="584"/>
    </location>
</feature>
<dbReference type="OrthoDB" id="8883818at2759"/>
<evidence type="ECO:0008006" key="4">
    <source>
        <dbReference type="Google" id="ProtNLM"/>
    </source>
</evidence>